<gene>
    <name evidence="2" type="ORF">IPOD504_LOCUS13400</name>
</gene>
<name>A0ABN8IVL4_9NEOP</name>
<evidence type="ECO:0000313" key="3">
    <source>
        <dbReference type="Proteomes" id="UP000837857"/>
    </source>
</evidence>
<reference evidence="2" key="1">
    <citation type="submission" date="2022-03" db="EMBL/GenBank/DDBJ databases">
        <authorList>
            <person name="Martin H S."/>
        </authorList>
    </citation>
    <scope>NUCLEOTIDE SEQUENCE</scope>
</reference>
<feature type="compositionally biased region" description="Basic and acidic residues" evidence="1">
    <location>
        <begin position="319"/>
        <end position="359"/>
    </location>
</feature>
<feature type="compositionally biased region" description="Polar residues" evidence="1">
    <location>
        <begin position="223"/>
        <end position="242"/>
    </location>
</feature>
<organism evidence="2 3">
    <name type="scientific">Iphiclides podalirius</name>
    <name type="common">scarce swallowtail</name>
    <dbReference type="NCBI Taxonomy" id="110791"/>
    <lineage>
        <taxon>Eukaryota</taxon>
        <taxon>Metazoa</taxon>
        <taxon>Ecdysozoa</taxon>
        <taxon>Arthropoda</taxon>
        <taxon>Hexapoda</taxon>
        <taxon>Insecta</taxon>
        <taxon>Pterygota</taxon>
        <taxon>Neoptera</taxon>
        <taxon>Endopterygota</taxon>
        <taxon>Lepidoptera</taxon>
        <taxon>Glossata</taxon>
        <taxon>Ditrysia</taxon>
        <taxon>Papilionoidea</taxon>
        <taxon>Papilionidae</taxon>
        <taxon>Papilioninae</taxon>
        <taxon>Iphiclides</taxon>
    </lineage>
</organism>
<keyword evidence="3" id="KW-1185">Reference proteome</keyword>
<evidence type="ECO:0000313" key="2">
    <source>
        <dbReference type="EMBL" id="CAH2066371.1"/>
    </source>
</evidence>
<feature type="region of interest" description="Disordered" evidence="1">
    <location>
        <begin position="59"/>
        <end position="374"/>
    </location>
</feature>
<dbReference type="EMBL" id="OW152816">
    <property type="protein sequence ID" value="CAH2066371.1"/>
    <property type="molecule type" value="Genomic_DNA"/>
</dbReference>
<sequence>MQRRSRGIITPSDWPWIVAPQALKRATCNEHNKERMKTPNSRSTCSLVGLVSYLEMPQHKVVNMRRKREKGATTKAKPSPEKKPEKLRRTRSKRRKQSTSDNDSDNEIVQAPDTVSVTEQNAEETCIQEKSPEDSQDQVWQVKTAEGTGDEGDIKKLKICLTRPPLTPESCDKSPKSKRRHTRATSLSDTASIEGSDEKKKIKHRSKWSISEVSETSEKKCSPQPNDSDQETNVQPEVTNVNVGIKADEEEPPKQIQQSEKKEVENVANVDNVDKEPIFIESETKISDESCTQIEQSTTVENTVKDEEDETNLSSEKVTSPERKRSMSIDKSEILEIHAEESKIEISEHGITESQKEDTMGEESNGGMTHIAEQ</sequence>
<evidence type="ECO:0000256" key="1">
    <source>
        <dbReference type="SAM" id="MobiDB-lite"/>
    </source>
</evidence>
<feature type="non-terminal residue" evidence="2">
    <location>
        <position position="374"/>
    </location>
</feature>
<feature type="compositionally biased region" description="Polar residues" evidence="1">
    <location>
        <begin position="184"/>
        <end position="193"/>
    </location>
</feature>
<feature type="compositionally biased region" description="Basic residues" evidence="1">
    <location>
        <begin position="85"/>
        <end position="97"/>
    </location>
</feature>
<feature type="compositionally biased region" description="Basic and acidic residues" evidence="1">
    <location>
        <begin position="272"/>
        <end position="288"/>
    </location>
</feature>
<protein>
    <submittedName>
        <fullName evidence="2">Uncharacterized protein</fullName>
    </submittedName>
</protein>
<proteinExistence type="predicted"/>
<feature type="compositionally biased region" description="Polar residues" evidence="1">
    <location>
        <begin position="289"/>
        <end position="302"/>
    </location>
</feature>
<dbReference type="Proteomes" id="UP000837857">
    <property type="component" value="Chromosome 4"/>
</dbReference>
<accession>A0ABN8IVL4</accession>